<gene>
    <name evidence="3" type="ORF">TSPGSL018_18698</name>
</gene>
<evidence type="ECO:0000313" key="3">
    <source>
        <dbReference type="EMBL" id="JAC64265.1"/>
    </source>
</evidence>
<protein>
    <submittedName>
        <fullName evidence="3">Bnr asp-box repeat protein</fullName>
    </submittedName>
</protein>
<dbReference type="SUPFAM" id="SSF50939">
    <property type="entry name" value="Sialidases"/>
    <property type="match status" value="1"/>
</dbReference>
<feature type="non-terminal residue" evidence="3">
    <location>
        <position position="303"/>
    </location>
</feature>
<dbReference type="EMBL" id="GBEZ01022581">
    <property type="protein sequence ID" value="JAC64265.1"/>
    <property type="molecule type" value="Transcribed_RNA"/>
</dbReference>
<organism evidence="3">
    <name type="scientific">Tetraselmis sp. GSL018</name>
    <dbReference type="NCBI Taxonomy" id="582737"/>
    <lineage>
        <taxon>Eukaryota</taxon>
        <taxon>Viridiplantae</taxon>
        <taxon>Chlorophyta</taxon>
        <taxon>core chlorophytes</taxon>
        <taxon>Chlorodendrophyceae</taxon>
        <taxon>Chlorodendrales</taxon>
        <taxon>Chlorodendraceae</taxon>
        <taxon>Tetraselmis</taxon>
    </lineage>
</organism>
<accession>A0A061R0P5</accession>
<dbReference type="AlphaFoldDB" id="A0A061R0P5"/>
<evidence type="ECO:0000259" key="2">
    <source>
        <dbReference type="Pfam" id="PF13088"/>
    </source>
</evidence>
<dbReference type="Pfam" id="PF13088">
    <property type="entry name" value="BNR_2"/>
    <property type="match status" value="1"/>
</dbReference>
<dbReference type="Gene3D" id="2.120.10.10">
    <property type="match status" value="1"/>
</dbReference>
<feature type="region of interest" description="Disordered" evidence="1">
    <location>
        <begin position="181"/>
        <end position="201"/>
    </location>
</feature>
<sequence length="303" mass="33872">MAEVKFSWVHQHNGIVNYAHMAMLEQFATSSGETIIACAFQASQANTEGSEIQHIRFSTSVDNGETWAPSRCVMWGLQALWSPVLHFHHDSSSLYLFYSESRKARSPGGDIKYIKSFDYGQTWTPPVTILTHEYDGEVPKVIANRLLVLNSGSPTERWVLPFWSEPFNSFLEYPAYHPLKESPPAPEREPPPGTLVPQGKRGSAGVLILDDPSSPTEWRVAGGIHEPSTWLIENTLEQLSDGRLLMLFRSGTGRIWQSVSSSLGDTWSAPTETSLPNPNSKFSMCRVDMTLVVCYNHSTEKRA</sequence>
<dbReference type="CDD" id="cd15482">
    <property type="entry name" value="Sialidase_non-viral"/>
    <property type="match status" value="1"/>
</dbReference>
<dbReference type="InterPro" id="IPR036278">
    <property type="entry name" value="Sialidase_sf"/>
</dbReference>
<feature type="domain" description="Sialidase" evidence="2">
    <location>
        <begin position="37"/>
        <end position="301"/>
    </location>
</feature>
<dbReference type="InterPro" id="IPR011040">
    <property type="entry name" value="Sialidase"/>
</dbReference>
<dbReference type="PANTHER" id="PTHR43752:SF2">
    <property type="entry name" value="BNR_ASP-BOX REPEAT FAMILY PROTEIN"/>
    <property type="match status" value="1"/>
</dbReference>
<evidence type="ECO:0000256" key="1">
    <source>
        <dbReference type="SAM" id="MobiDB-lite"/>
    </source>
</evidence>
<name>A0A061R0P5_9CHLO</name>
<reference evidence="3" key="1">
    <citation type="submission" date="2014-05" db="EMBL/GenBank/DDBJ databases">
        <title>The transcriptome of the halophilic microalga Tetraselmis sp. GSL018 isolated from the Great Salt Lake, Utah.</title>
        <authorList>
            <person name="Jinkerson R.E."/>
            <person name="D'Adamo S."/>
            <person name="Posewitz M.C."/>
        </authorList>
    </citation>
    <scope>NUCLEOTIDE SEQUENCE</scope>
    <source>
        <strain evidence="3">GSL018</strain>
    </source>
</reference>
<proteinExistence type="predicted"/>
<dbReference type="PANTHER" id="PTHR43752">
    <property type="entry name" value="BNR/ASP-BOX REPEAT FAMILY PROTEIN"/>
    <property type="match status" value="1"/>
</dbReference>